<dbReference type="SUPFAM" id="SSF53474">
    <property type="entry name" value="alpha/beta-Hydrolases"/>
    <property type="match status" value="1"/>
</dbReference>
<sequence length="478" mass="52758">MGWQSEGRFRFRHQLPFFWLWEAETQQGKNDLIIWFNGGPACSSLLGLFKIHGPVTFPRTATKPQRNPYSWTRAANVVYVDQPIGTGFSSGTSNNTDNEHNTAAVVKWLDSFFNVFPEMRSKKIHLMGESYAGIFLPYIAEEIQAQKSTLKAYLSSLSLGDALWGNWAAMNNVAAFAYIDAHRSNFGTNIASNMYDVLKQGDKDCGFPAVRAQIKYPPSGPIRIPGNPSGGNFKRDFPVPPGYIPDNCDFGGGGTDTPERLAYIMDHTGNDCYGVCDPSDAAYNYYSSPTLNRDFLAYNINEHGYAGLYCDGSYIAYLNRADVQAAIHAPRIDFSACNGVLSRTLTTNDRKYHPQPAAYTIVPNLISQGVKVHIFNGVLDYVIPHIGQELVLQNTTWAGSQGFSRPPTSDVLRNSKGQQVSQGREERGLSYYTFHNAGHRVAQDEPEGALQWLMKVVVKGSNVGLIVGIGGVYGGEGW</sequence>
<evidence type="ECO:0000256" key="16">
    <source>
        <dbReference type="SAM" id="MobiDB-lite"/>
    </source>
</evidence>
<dbReference type="OrthoDB" id="2122982at2759"/>
<evidence type="ECO:0000256" key="3">
    <source>
        <dbReference type="ARBA" id="ARBA00009431"/>
    </source>
</evidence>
<comment type="similarity">
    <text evidence="3 15">Belongs to the peptidase S10 family.</text>
</comment>
<dbReference type="STRING" id="658429.L8FXE5"/>
<dbReference type="HOGENOM" id="CLU_008523_12_2_1"/>
<dbReference type="InterPro" id="IPR001563">
    <property type="entry name" value="Peptidase_S10"/>
</dbReference>
<reference evidence="18" key="1">
    <citation type="submission" date="2010-09" db="EMBL/GenBank/DDBJ databases">
        <title>The genome sequence of Geomyces destructans 20631-21.</title>
        <authorList>
            <consortium name="The Broad Institute Genome Sequencing Platform"/>
            <person name="Cuomo C.A."/>
            <person name="Blehert D.S."/>
            <person name="Lorch J.M."/>
            <person name="Young S.K."/>
            <person name="Zeng Q."/>
            <person name="Gargeya S."/>
            <person name="Fitzgerald M."/>
            <person name="Haas B."/>
            <person name="Abouelleil A."/>
            <person name="Alvarado L."/>
            <person name="Arachchi H.M."/>
            <person name="Berlin A."/>
            <person name="Brown A."/>
            <person name="Chapman S.B."/>
            <person name="Chen Z."/>
            <person name="Dunbar C."/>
            <person name="Freedman E."/>
            <person name="Gearin G."/>
            <person name="Gellesch M."/>
            <person name="Goldberg J."/>
            <person name="Griggs A."/>
            <person name="Gujja S."/>
            <person name="Heiman D."/>
            <person name="Howarth C."/>
            <person name="Larson L."/>
            <person name="Lui A."/>
            <person name="MacDonald P.J.P."/>
            <person name="Montmayeur A."/>
            <person name="Murphy C."/>
            <person name="Neiman D."/>
            <person name="Pearson M."/>
            <person name="Priest M."/>
            <person name="Roberts A."/>
            <person name="Saif S."/>
            <person name="Shea T."/>
            <person name="Shenoy N."/>
            <person name="Sisk P."/>
            <person name="Stolte C."/>
            <person name="Sykes S."/>
            <person name="Wortman J."/>
            <person name="Nusbaum C."/>
            <person name="Birren B."/>
        </authorList>
    </citation>
    <scope>NUCLEOTIDE SEQUENCE [LARGE SCALE GENOMIC DNA]</scope>
    <source>
        <strain evidence="18">ATCC MYA-4855 / 20631-21</strain>
    </source>
</reference>
<feature type="compositionally biased region" description="Polar residues" evidence="16">
    <location>
        <begin position="401"/>
        <end position="422"/>
    </location>
</feature>
<evidence type="ECO:0000256" key="12">
    <source>
        <dbReference type="ARBA" id="ARBA00023136"/>
    </source>
</evidence>
<dbReference type="EC" id="3.4.16.-" evidence="15"/>
<dbReference type="InterPro" id="IPR018202">
    <property type="entry name" value="Ser_caboxypep_ser_AS"/>
</dbReference>
<keyword evidence="13" id="KW-0325">Glycoprotein</keyword>
<evidence type="ECO:0000256" key="15">
    <source>
        <dbReference type="RuleBase" id="RU361156"/>
    </source>
</evidence>
<dbReference type="InterPro" id="IPR029058">
    <property type="entry name" value="AB_hydrolase_fold"/>
</dbReference>
<evidence type="ECO:0000256" key="9">
    <source>
        <dbReference type="ARBA" id="ARBA00022801"/>
    </source>
</evidence>
<dbReference type="GO" id="GO:0006508">
    <property type="term" value="P:proteolysis"/>
    <property type="evidence" value="ECO:0007669"/>
    <property type="project" value="UniProtKB-KW"/>
</dbReference>
<dbReference type="PANTHER" id="PTHR11802">
    <property type="entry name" value="SERINE PROTEASE FAMILY S10 SERINE CARBOXYPEPTIDASE"/>
    <property type="match status" value="1"/>
</dbReference>
<keyword evidence="5 15" id="KW-0645">Protease</keyword>
<evidence type="ECO:0000256" key="7">
    <source>
        <dbReference type="ARBA" id="ARBA00022703"/>
    </source>
</evidence>
<evidence type="ECO:0000256" key="11">
    <source>
        <dbReference type="ARBA" id="ARBA00023034"/>
    </source>
</evidence>
<name>L8FXE5_PSED2</name>
<accession>L8FXE5</accession>
<comment type="catalytic activity">
    <reaction evidence="1">
        <text>Preferential release of a C-terminal arginine or lysine residue.</text>
        <dbReference type="EC" id="3.4.16.6"/>
    </reaction>
</comment>
<feature type="region of interest" description="Disordered" evidence="16">
    <location>
        <begin position="401"/>
        <end position="425"/>
    </location>
</feature>
<evidence type="ECO:0000256" key="14">
    <source>
        <dbReference type="ARBA" id="ARBA00037042"/>
    </source>
</evidence>
<dbReference type="PRINTS" id="PR00724">
    <property type="entry name" value="CRBOXYPTASEC"/>
</dbReference>
<evidence type="ECO:0000256" key="4">
    <source>
        <dbReference type="ARBA" id="ARBA00022645"/>
    </source>
</evidence>
<evidence type="ECO:0000256" key="13">
    <source>
        <dbReference type="ARBA" id="ARBA00023180"/>
    </source>
</evidence>
<keyword evidence="4 15" id="KW-0121">Carboxypeptidase</keyword>
<keyword evidence="18" id="KW-1185">Reference proteome</keyword>
<dbReference type="Pfam" id="PF00450">
    <property type="entry name" value="Peptidase_S10"/>
    <property type="match status" value="1"/>
</dbReference>
<dbReference type="Gene3D" id="3.40.50.1820">
    <property type="entry name" value="alpha/beta hydrolase"/>
    <property type="match status" value="1"/>
</dbReference>
<evidence type="ECO:0000256" key="6">
    <source>
        <dbReference type="ARBA" id="ARBA00022692"/>
    </source>
</evidence>
<dbReference type="VEuPathDB" id="FungiDB:GMDG_07209"/>
<dbReference type="PROSITE" id="PS00131">
    <property type="entry name" value="CARBOXYPEPT_SER_SER"/>
    <property type="match status" value="1"/>
</dbReference>
<evidence type="ECO:0000313" key="17">
    <source>
        <dbReference type="EMBL" id="ELR05168.1"/>
    </source>
</evidence>
<evidence type="ECO:0000313" key="18">
    <source>
        <dbReference type="Proteomes" id="UP000011064"/>
    </source>
</evidence>
<keyword evidence="6" id="KW-0812">Transmembrane</keyword>
<keyword evidence="11" id="KW-0333">Golgi apparatus</keyword>
<evidence type="ECO:0000256" key="2">
    <source>
        <dbReference type="ARBA" id="ARBA00004393"/>
    </source>
</evidence>
<evidence type="ECO:0000256" key="5">
    <source>
        <dbReference type="ARBA" id="ARBA00022670"/>
    </source>
</evidence>
<keyword evidence="12" id="KW-0472">Membrane</keyword>
<organism evidence="17 18">
    <name type="scientific">Pseudogymnoascus destructans (strain ATCC MYA-4855 / 20631-21)</name>
    <name type="common">Bat white-nose syndrome fungus</name>
    <name type="synonym">Geomyces destructans</name>
    <dbReference type="NCBI Taxonomy" id="658429"/>
    <lineage>
        <taxon>Eukaryota</taxon>
        <taxon>Fungi</taxon>
        <taxon>Dikarya</taxon>
        <taxon>Ascomycota</taxon>
        <taxon>Pezizomycotina</taxon>
        <taxon>Leotiomycetes</taxon>
        <taxon>Thelebolales</taxon>
        <taxon>Thelebolaceae</taxon>
        <taxon>Pseudogymnoascus</taxon>
    </lineage>
</organism>
<dbReference type="GO" id="GO:0006915">
    <property type="term" value="P:apoptotic process"/>
    <property type="evidence" value="ECO:0007669"/>
    <property type="project" value="UniProtKB-KW"/>
</dbReference>
<gene>
    <name evidence="17" type="ORF">GMDG_07209</name>
</gene>
<protein>
    <recommendedName>
        <fullName evidence="15">Carboxypeptidase</fullName>
        <ecNumber evidence="15">3.4.16.-</ecNumber>
    </recommendedName>
</protein>
<dbReference type="GO" id="GO:0005802">
    <property type="term" value="C:trans-Golgi network"/>
    <property type="evidence" value="ECO:0007669"/>
    <property type="project" value="TreeGrafter"/>
</dbReference>
<evidence type="ECO:0000256" key="1">
    <source>
        <dbReference type="ARBA" id="ARBA00001003"/>
    </source>
</evidence>
<dbReference type="AlphaFoldDB" id="L8FXE5"/>
<keyword evidence="8" id="KW-0732">Signal</keyword>
<comment type="subcellular location">
    <subcellularLocation>
        <location evidence="2">Golgi apparatus</location>
        <location evidence="2">trans-Golgi network membrane</location>
        <topology evidence="2">Single-pass type I membrane protein</topology>
    </subcellularLocation>
</comment>
<proteinExistence type="inferred from homology"/>
<keyword evidence="10" id="KW-1133">Transmembrane helix</keyword>
<dbReference type="Proteomes" id="UP000011064">
    <property type="component" value="Unassembled WGS sequence"/>
</dbReference>
<dbReference type="InParanoid" id="L8FXE5"/>
<comment type="function">
    <text evidence="14">Protease with a carboxypeptidase B-like function involved in the C-terminal processing of the lysine and arginine residues from protein precursors. Promotes cell fusion and is involved in the programmed cell death.</text>
</comment>
<evidence type="ECO:0000256" key="10">
    <source>
        <dbReference type="ARBA" id="ARBA00022989"/>
    </source>
</evidence>
<keyword evidence="7" id="KW-0053">Apoptosis</keyword>
<keyword evidence="9 15" id="KW-0378">Hydrolase</keyword>
<evidence type="ECO:0000256" key="8">
    <source>
        <dbReference type="ARBA" id="ARBA00022729"/>
    </source>
</evidence>
<dbReference type="PANTHER" id="PTHR11802:SF190">
    <property type="entry name" value="PHEROMONE-PROCESSING CARBOXYPEPTIDASE KEX1"/>
    <property type="match status" value="1"/>
</dbReference>
<dbReference type="EMBL" id="GL573374">
    <property type="protein sequence ID" value="ELR05168.1"/>
    <property type="molecule type" value="Genomic_DNA"/>
</dbReference>
<dbReference type="GO" id="GO:0004185">
    <property type="term" value="F:serine-type carboxypeptidase activity"/>
    <property type="evidence" value="ECO:0007669"/>
    <property type="project" value="UniProtKB-UniRule"/>
</dbReference>